<feature type="signal peptide" evidence="1">
    <location>
        <begin position="1"/>
        <end position="22"/>
    </location>
</feature>
<dbReference type="OrthoDB" id="191143at2"/>
<dbReference type="Pfam" id="PF13557">
    <property type="entry name" value="Phenol_MetA_deg"/>
    <property type="match status" value="1"/>
</dbReference>
<protein>
    <recommendedName>
        <fullName evidence="4">Transporter</fullName>
    </recommendedName>
</protein>
<name>A0A2K8U210_9GAMM</name>
<feature type="chain" id="PRO_5014868818" description="Transporter" evidence="1">
    <location>
        <begin position="23"/>
        <end position="247"/>
    </location>
</feature>
<dbReference type="Proteomes" id="UP000232638">
    <property type="component" value="Chromosome"/>
</dbReference>
<reference evidence="2 3" key="1">
    <citation type="submission" date="2017-03" db="EMBL/GenBank/DDBJ databases">
        <title>Complete genome sequence of Candidatus 'Thiodictyon syntrophicum' sp. nov. strain Cad16T, a photolithoautotroph purple sulfur bacterium isolated from an alpine meromictic lake.</title>
        <authorList>
            <person name="Luedin S.M."/>
            <person name="Pothier J.F."/>
            <person name="Danza F."/>
            <person name="Storelli N."/>
            <person name="Wittwer M."/>
            <person name="Tonolla M."/>
        </authorList>
    </citation>
    <scope>NUCLEOTIDE SEQUENCE [LARGE SCALE GENOMIC DNA]</scope>
    <source>
        <strain evidence="2 3">Cad16T</strain>
    </source>
</reference>
<organism evidence="2 3">
    <name type="scientific">Candidatus Thiodictyon syntrophicum</name>
    <dbReference type="NCBI Taxonomy" id="1166950"/>
    <lineage>
        <taxon>Bacteria</taxon>
        <taxon>Pseudomonadati</taxon>
        <taxon>Pseudomonadota</taxon>
        <taxon>Gammaproteobacteria</taxon>
        <taxon>Chromatiales</taxon>
        <taxon>Chromatiaceae</taxon>
        <taxon>Thiodictyon</taxon>
    </lineage>
</organism>
<dbReference type="RefSeq" id="WP_100917438.1">
    <property type="nucleotide sequence ID" value="NZ_CP020370.1"/>
</dbReference>
<accession>A0A2K8U210</accession>
<evidence type="ECO:0000313" key="3">
    <source>
        <dbReference type="Proteomes" id="UP000232638"/>
    </source>
</evidence>
<evidence type="ECO:0000256" key="1">
    <source>
        <dbReference type="SAM" id="SignalP"/>
    </source>
</evidence>
<sequence length="247" mass="26866">MTPKPRSVTALLVAALLRPAQAVDLLPTDVIAPPPGITTAQLAERHLEPGGALSSLERGSGLGDLTLVLATWPYADRQAGRYAAVAGYVTLPTGSYDARRTLSLNTNPGENRYQAAVQAGYSHRLGSRVNAMTAFDVQWFGDNDGYRRGAGRIGTLEQQLLYNWQVALSYTPAAPLTLGLSYFYSQGGASRIDEAPWDNVLRVQRYTLSGMIKLPFASLILQYGGDLKTDNGLFEDQRFALRVLTIF</sequence>
<keyword evidence="1" id="KW-0732">Signal</keyword>
<evidence type="ECO:0008006" key="4">
    <source>
        <dbReference type="Google" id="ProtNLM"/>
    </source>
</evidence>
<evidence type="ECO:0000313" key="2">
    <source>
        <dbReference type="EMBL" id="AUB79620.1"/>
    </source>
</evidence>
<gene>
    <name evidence="2" type="ORF">THSYN_00700</name>
</gene>
<dbReference type="EMBL" id="CP020370">
    <property type="protein sequence ID" value="AUB79620.1"/>
    <property type="molecule type" value="Genomic_DNA"/>
</dbReference>
<dbReference type="KEGG" id="tsy:THSYN_00700"/>
<keyword evidence="3" id="KW-1185">Reference proteome</keyword>
<proteinExistence type="predicted"/>
<dbReference type="AlphaFoldDB" id="A0A2K8U210"/>
<dbReference type="InterPro" id="IPR025737">
    <property type="entry name" value="FApF"/>
</dbReference>